<dbReference type="GO" id="GO:0032131">
    <property type="term" value="F:alkylated DNA binding"/>
    <property type="evidence" value="ECO:0007669"/>
    <property type="project" value="TreeGrafter"/>
</dbReference>
<dbReference type="SUPFAM" id="SSF48150">
    <property type="entry name" value="DNA-glycosylase"/>
    <property type="match status" value="1"/>
</dbReference>
<evidence type="ECO:0000256" key="2">
    <source>
        <dbReference type="ARBA" id="ARBA00022763"/>
    </source>
</evidence>
<dbReference type="GO" id="GO:0008725">
    <property type="term" value="F:DNA-3-methyladenine glycosylase activity"/>
    <property type="evidence" value="ECO:0007669"/>
    <property type="project" value="TreeGrafter"/>
</dbReference>
<evidence type="ECO:0000256" key="1">
    <source>
        <dbReference type="ARBA" id="ARBA00010817"/>
    </source>
</evidence>
<dbReference type="InterPro" id="IPR011257">
    <property type="entry name" value="DNA_glycosylase"/>
</dbReference>
<dbReference type="Pfam" id="PF00730">
    <property type="entry name" value="HhH-GPD"/>
    <property type="match status" value="1"/>
</dbReference>
<reference evidence="6" key="1">
    <citation type="submission" date="2021-03" db="EMBL/GenBank/DDBJ databases">
        <title>Draft genome sequence of rust myrtle Austropuccinia psidii MF-1, a brazilian biotype.</title>
        <authorList>
            <person name="Quecine M.C."/>
            <person name="Pachon D.M.R."/>
            <person name="Bonatelli M.L."/>
            <person name="Correr F.H."/>
            <person name="Franceschini L.M."/>
            <person name="Leite T.F."/>
            <person name="Margarido G.R.A."/>
            <person name="Almeida C.A."/>
            <person name="Ferrarezi J.A."/>
            <person name="Labate C.A."/>
        </authorList>
    </citation>
    <scope>NUCLEOTIDE SEQUENCE</scope>
    <source>
        <strain evidence="6">MF-1</strain>
    </source>
</reference>
<sequence>MYGMARSASTLPQEFLPSINDKPTDSLRKRKLTKQPTLQDECLQSKKLNLLLPKPVSSPHLSFSLPEARAHLSQVDPRFSFLFDSFPCRPFEPPKGSLDAKLPNPFQSLSCSILGQQVSTLAARSITYRFIKLFYSDLPEKLNSSVPISTQPFPKPEQVLELSVEQLRTAGLSQRKAEYIRDLAQRFSDGRLADDKLMSMDADTVMAELCAVRGIGPWTAQMFLIFTAKHPDILPCADLAIQKGLLRWYISDPLNQSPKKSKKEKIKLTPETNKEASLAWANLPAPPIPSNCSLSLSEMKKRLEKPLKPGVYLTPLEMEQLSTPWRPYRSIPVCFLWSMTDVAPDY</sequence>
<evidence type="ECO:0000256" key="4">
    <source>
        <dbReference type="SAM" id="MobiDB-lite"/>
    </source>
</evidence>
<dbReference type="PANTHER" id="PTHR43003">
    <property type="entry name" value="DNA-3-METHYLADENINE GLYCOSYLASE"/>
    <property type="match status" value="1"/>
</dbReference>
<keyword evidence="2" id="KW-0227">DNA damage</keyword>
<dbReference type="InterPro" id="IPR051912">
    <property type="entry name" value="Alkylbase_DNA_Glycosylase/TA"/>
</dbReference>
<dbReference type="EMBL" id="AVOT02004374">
    <property type="protein sequence ID" value="MBW0476181.1"/>
    <property type="molecule type" value="Genomic_DNA"/>
</dbReference>
<proteinExistence type="inferred from homology"/>
<dbReference type="GO" id="GO:0006285">
    <property type="term" value="P:base-excision repair, AP site formation"/>
    <property type="evidence" value="ECO:0007669"/>
    <property type="project" value="TreeGrafter"/>
</dbReference>
<dbReference type="AlphaFoldDB" id="A0A9Q3C4L2"/>
<evidence type="ECO:0000313" key="7">
    <source>
        <dbReference type="Proteomes" id="UP000765509"/>
    </source>
</evidence>
<gene>
    <name evidence="6" type="ORF">O181_015896</name>
</gene>
<dbReference type="CDD" id="cd00056">
    <property type="entry name" value="ENDO3c"/>
    <property type="match status" value="1"/>
</dbReference>
<name>A0A9Q3C4L2_9BASI</name>
<evidence type="ECO:0000256" key="3">
    <source>
        <dbReference type="ARBA" id="ARBA00023204"/>
    </source>
</evidence>
<dbReference type="GO" id="GO:0043916">
    <property type="term" value="F:DNA-7-methylguanine glycosylase activity"/>
    <property type="evidence" value="ECO:0007669"/>
    <property type="project" value="TreeGrafter"/>
</dbReference>
<keyword evidence="3" id="KW-0234">DNA repair</keyword>
<dbReference type="GO" id="GO:0006307">
    <property type="term" value="P:DNA alkylation repair"/>
    <property type="evidence" value="ECO:0007669"/>
    <property type="project" value="TreeGrafter"/>
</dbReference>
<dbReference type="FunFam" id="1.10.340.30:FF:000004">
    <property type="entry name" value="DNA-3-methyladenine glycosylase II"/>
    <property type="match status" value="1"/>
</dbReference>
<dbReference type="OrthoDB" id="415889at2759"/>
<dbReference type="Gene3D" id="1.10.340.30">
    <property type="entry name" value="Hypothetical protein, domain 2"/>
    <property type="match status" value="1"/>
</dbReference>
<comment type="similarity">
    <text evidence="1">Belongs to the alkylbase DNA glycosidase AlkA family.</text>
</comment>
<dbReference type="PANTHER" id="PTHR43003:SF5">
    <property type="entry name" value="DNA-3-METHYLADENINE GLYCOSYLASE"/>
    <property type="match status" value="1"/>
</dbReference>
<comment type="caution">
    <text evidence="6">The sequence shown here is derived from an EMBL/GenBank/DDBJ whole genome shotgun (WGS) entry which is preliminary data.</text>
</comment>
<dbReference type="GO" id="GO:0032993">
    <property type="term" value="C:protein-DNA complex"/>
    <property type="evidence" value="ECO:0007669"/>
    <property type="project" value="TreeGrafter"/>
</dbReference>
<evidence type="ECO:0000313" key="6">
    <source>
        <dbReference type="EMBL" id="MBW0476181.1"/>
    </source>
</evidence>
<dbReference type="Proteomes" id="UP000765509">
    <property type="component" value="Unassembled WGS sequence"/>
</dbReference>
<dbReference type="InterPro" id="IPR003265">
    <property type="entry name" value="HhH-GPD_domain"/>
</dbReference>
<organism evidence="6 7">
    <name type="scientific">Austropuccinia psidii MF-1</name>
    <dbReference type="NCBI Taxonomy" id="1389203"/>
    <lineage>
        <taxon>Eukaryota</taxon>
        <taxon>Fungi</taxon>
        <taxon>Dikarya</taxon>
        <taxon>Basidiomycota</taxon>
        <taxon>Pucciniomycotina</taxon>
        <taxon>Pucciniomycetes</taxon>
        <taxon>Pucciniales</taxon>
        <taxon>Sphaerophragmiaceae</taxon>
        <taxon>Austropuccinia</taxon>
    </lineage>
</organism>
<protein>
    <recommendedName>
        <fullName evidence="5">HhH-GPD domain-containing protein</fullName>
    </recommendedName>
</protein>
<keyword evidence="7" id="KW-1185">Reference proteome</keyword>
<dbReference type="SMART" id="SM00478">
    <property type="entry name" value="ENDO3c"/>
    <property type="match status" value="1"/>
</dbReference>
<evidence type="ECO:0000259" key="5">
    <source>
        <dbReference type="SMART" id="SM00478"/>
    </source>
</evidence>
<accession>A0A9Q3C4L2</accession>
<feature type="domain" description="HhH-GPD" evidence="5">
    <location>
        <begin position="114"/>
        <end position="284"/>
    </location>
</feature>
<dbReference type="GO" id="GO:0005634">
    <property type="term" value="C:nucleus"/>
    <property type="evidence" value="ECO:0007669"/>
    <property type="project" value="TreeGrafter"/>
</dbReference>
<dbReference type="Gene3D" id="1.10.1670.40">
    <property type="match status" value="2"/>
</dbReference>
<feature type="region of interest" description="Disordered" evidence="4">
    <location>
        <begin position="1"/>
        <end position="35"/>
    </location>
</feature>